<dbReference type="InterPro" id="IPR001128">
    <property type="entry name" value="Cyt_P450"/>
</dbReference>
<evidence type="ECO:0000256" key="5">
    <source>
        <dbReference type="ARBA" id="ARBA00023004"/>
    </source>
</evidence>
<accession>A0A5M3XAW6</accession>
<comment type="caution">
    <text evidence="8">The sequence shown here is derived from an EMBL/GenBank/DDBJ whole genome shotgun (WGS) entry which is preliminary data.</text>
</comment>
<keyword evidence="3 7" id="KW-0479">Metal-binding</keyword>
<evidence type="ECO:0000256" key="2">
    <source>
        <dbReference type="ARBA" id="ARBA00022617"/>
    </source>
</evidence>
<protein>
    <submittedName>
        <fullName evidence="8">Cytochrome P450</fullName>
    </submittedName>
</protein>
<dbReference type="PRINTS" id="PR00359">
    <property type="entry name" value="BP450"/>
</dbReference>
<keyword evidence="2 7" id="KW-0349">Heme</keyword>
<dbReference type="PRINTS" id="PR00385">
    <property type="entry name" value="P450"/>
</dbReference>
<dbReference type="FunFam" id="1.10.630.10:FF:000018">
    <property type="entry name" value="Cytochrome P450 monooxygenase"/>
    <property type="match status" value="1"/>
</dbReference>
<evidence type="ECO:0000313" key="8">
    <source>
        <dbReference type="EMBL" id="GES17882.1"/>
    </source>
</evidence>
<dbReference type="EMBL" id="BLAF01000005">
    <property type="protein sequence ID" value="GES17882.1"/>
    <property type="molecule type" value="Genomic_DNA"/>
</dbReference>
<reference evidence="8 9" key="1">
    <citation type="submission" date="2019-10" db="EMBL/GenBank/DDBJ databases">
        <title>Whole genome shotgun sequence of Acrocarpospora pleiomorpha NBRC 16267.</title>
        <authorList>
            <person name="Ichikawa N."/>
            <person name="Kimura A."/>
            <person name="Kitahashi Y."/>
            <person name="Komaki H."/>
            <person name="Oguchi A."/>
        </authorList>
    </citation>
    <scope>NUCLEOTIDE SEQUENCE [LARGE SCALE GENOMIC DNA]</scope>
    <source>
        <strain evidence="8 9">NBRC 16267</strain>
    </source>
</reference>
<dbReference type="SUPFAM" id="SSF48264">
    <property type="entry name" value="Cytochrome P450"/>
    <property type="match status" value="1"/>
</dbReference>
<dbReference type="RefSeq" id="WP_155343038.1">
    <property type="nucleotide sequence ID" value="NZ_BAAAHM010000011.1"/>
</dbReference>
<keyword evidence="9" id="KW-1185">Reference proteome</keyword>
<evidence type="ECO:0000256" key="7">
    <source>
        <dbReference type="RuleBase" id="RU000461"/>
    </source>
</evidence>
<dbReference type="Gene3D" id="1.10.630.10">
    <property type="entry name" value="Cytochrome P450"/>
    <property type="match status" value="1"/>
</dbReference>
<dbReference type="GO" id="GO:0004497">
    <property type="term" value="F:monooxygenase activity"/>
    <property type="evidence" value="ECO:0007669"/>
    <property type="project" value="UniProtKB-KW"/>
</dbReference>
<sequence>MTETLSSTLAQIFPWPRPVIDPPAAYARLRAENPVVRVTLTGGKRAWLVTRYDDVRAILADPRVSADSRDPGFPNFGFVPAEHERSFLRMDPPEHTLFRRLLSKNFMVRRVESLRPDIQCLVDETIDAMLAQPDRPVDLVEHLALPVPSTVLSWILGVRAADRAFFNTAAEELLNATDVTDPEALPRALRANASLRAYIGELAAEKQAQEDPGDDILGRLVLAARDGVITHQDIINSGLVLIVAGHDTTASMTALGTLTLLQHPDQLAELRANPALIPAAIEELLRYLTIVHLIVLRVATEPIEIGGQVIPAGDGIIPLNLSANRDDAHYPDAATFDIHRGARDHFAFGYGVHQCIGQQLARVELQVIFETLLRRIPTLSLAAPVEEIPFKIWSPINGVLRLPVTW</sequence>
<evidence type="ECO:0000256" key="4">
    <source>
        <dbReference type="ARBA" id="ARBA00023002"/>
    </source>
</evidence>
<dbReference type="Proteomes" id="UP000377595">
    <property type="component" value="Unassembled WGS sequence"/>
</dbReference>
<dbReference type="CDD" id="cd11030">
    <property type="entry name" value="CYP105-like"/>
    <property type="match status" value="1"/>
</dbReference>
<gene>
    <name evidence="8" type="ORF">Aple_007770</name>
</gene>
<dbReference type="OrthoDB" id="4133219at2"/>
<dbReference type="GO" id="GO:0005506">
    <property type="term" value="F:iron ion binding"/>
    <property type="evidence" value="ECO:0007669"/>
    <property type="project" value="InterPro"/>
</dbReference>
<dbReference type="InterPro" id="IPR017972">
    <property type="entry name" value="Cyt_P450_CS"/>
</dbReference>
<evidence type="ECO:0000256" key="3">
    <source>
        <dbReference type="ARBA" id="ARBA00022723"/>
    </source>
</evidence>
<keyword evidence="6 7" id="KW-0503">Monooxygenase</keyword>
<evidence type="ECO:0000256" key="6">
    <source>
        <dbReference type="ARBA" id="ARBA00023033"/>
    </source>
</evidence>
<comment type="similarity">
    <text evidence="1 7">Belongs to the cytochrome P450 family.</text>
</comment>
<dbReference type="GO" id="GO:0016705">
    <property type="term" value="F:oxidoreductase activity, acting on paired donors, with incorporation or reduction of molecular oxygen"/>
    <property type="evidence" value="ECO:0007669"/>
    <property type="project" value="InterPro"/>
</dbReference>
<dbReference type="PROSITE" id="PS00086">
    <property type="entry name" value="CYTOCHROME_P450"/>
    <property type="match status" value="1"/>
</dbReference>
<keyword evidence="4 7" id="KW-0560">Oxidoreductase</keyword>
<proteinExistence type="inferred from homology"/>
<evidence type="ECO:0000313" key="9">
    <source>
        <dbReference type="Proteomes" id="UP000377595"/>
    </source>
</evidence>
<dbReference type="GO" id="GO:0020037">
    <property type="term" value="F:heme binding"/>
    <property type="evidence" value="ECO:0007669"/>
    <property type="project" value="InterPro"/>
</dbReference>
<name>A0A5M3XAW6_9ACTN</name>
<evidence type="ECO:0000256" key="1">
    <source>
        <dbReference type="ARBA" id="ARBA00010617"/>
    </source>
</evidence>
<organism evidence="8 9">
    <name type="scientific">Acrocarpospora pleiomorpha</name>
    <dbReference type="NCBI Taxonomy" id="90975"/>
    <lineage>
        <taxon>Bacteria</taxon>
        <taxon>Bacillati</taxon>
        <taxon>Actinomycetota</taxon>
        <taxon>Actinomycetes</taxon>
        <taxon>Streptosporangiales</taxon>
        <taxon>Streptosporangiaceae</taxon>
        <taxon>Acrocarpospora</taxon>
    </lineage>
</organism>
<dbReference type="PANTHER" id="PTHR46696">
    <property type="entry name" value="P450, PUTATIVE (EUROFUNG)-RELATED"/>
    <property type="match status" value="1"/>
</dbReference>
<dbReference type="InterPro" id="IPR036396">
    <property type="entry name" value="Cyt_P450_sf"/>
</dbReference>
<dbReference type="PANTHER" id="PTHR46696:SF1">
    <property type="entry name" value="CYTOCHROME P450 YJIB-RELATED"/>
    <property type="match status" value="1"/>
</dbReference>
<dbReference type="Pfam" id="PF00067">
    <property type="entry name" value="p450"/>
    <property type="match status" value="1"/>
</dbReference>
<keyword evidence="5 7" id="KW-0408">Iron</keyword>
<dbReference type="InterPro" id="IPR002397">
    <property type="entry name" value="Cyt_P450_B"/>
</dbReference>
<dbReference type="AlphaFoldDB" id="A0A5M3XAW6"/>